<name>A0AAD5EBI5_UMBRA</name>
<dbReference type="GeneID" id="75913884"/>
<reference evidence="2" key="1">
    <citation type="submission" date="2021-06" db="EMBL/GenBank/DDBJ databases">
        <authorList>
            <consortium name="DOE Joint Genome Institute"/>
            <person name="Mondo S.J."/>
            <person name="Amses K.R."/>
            <person name="Simmons D.R."/>
            <person name="Longcore J.E."/>
            <person name="Seto K."/>
            <person name="Alves G.H."/>
            <person name="Bonds A.E."/>
            <person name="Quandt C.A."/>
            <person name="Davis W.J."/>
            <person name="Chang Y."/>
            <person name="Letcher P.M."/>
            <person name="Powell M.J."/>
            <person name="Kuo A."/>
            <person name="Labutti K."/>
            <person name="Pangilinan J."/>
            <person name="Andreopoulos W."/>
            <person name="Tritt A."/>
            <person name="Riley R."/>
            <person name="Hundley H."/>
            <person name="Johnson J."/>
            <person name="Lipzen A."/>
            <person name="Barry K."/>
            <person name="Berbee M.L."/>
            <person name="Buchler N.E."/>
            <person name="Grigoriev I.V."/>
            <person name="Spatafora J.W."/>
            <person name="Stajich J.E."/>
            <person name="James T.Y."/>
        </authorList>
    </citation>
    <scope>NUCLEOTIDE SEQUENCE</scope>
    <source>
        <strain evidence="2">AG</strain>
    </source>
</reference>
<gene>
    <name evidence="2" type="ORF">K450DRAFT_238121</name>
</gene>
<comment type="caution">
    <text evidence="2">The sequence shown here is derived from an EMBL/GenBank/DDBJ whole genome shotgun (WGS) entry which is preliminary data.</text>
</comment>
<feature type="region of interest" description="Disordered" evidence="1">
    <location>
        <begin position="1"/>
        <end position="24"/>
    </location>
</feature>
<sequence>MHENVSEVIAKSKKSLKSSKQNSSKLRKAYVENLLSAMAPAPMELKIVEKEPTAVQPINLPDLASPSKSKSGAYDEIEGYRIQFKGKKAASIDTAEEPTTLILRPQQNEAVSVPALDNVELDDAAIAENAMKTMMMLKDLKLDEVENCQDQLDLMTSQEVKEEIPMPTVELRSSSKQLSKKASSTNKAKTPSTSSGKASEEYDSNQIITVVVPSEVARKVQQTRKKNAKLAKKSTVPQMTFFGKIWTLIDRMCTRWTRTYIRNLEGHGDDSPAPTDPEQPYYSEEYNLRKHIFSEKVMETYGLIRQQIGLDISIEKDILEIIRTFELSDSAMGMLDSVELYMVTLILFKAIIDALPETHSLISSGKKAVQYQACCDTIGVSKEEIDACARVLRMAY</sequence>
<evidence type="ECO:0000313" key="2">
    <source>
        <dbReference type="EMBL" id="KAI8580357.1"/>
    </source>
</evidence>
<evidence type="ECO:0000256" key="1">
    <source>
        <dbReference type="SAM" id="MobiDB-lite"/>
    </source>
</evidence>
<organism evidence="2 3">
    <name type="scientific">Umbelopsis ramanniana AG</name>
    <dbReference type="NCBI Taxonomy" id="1314678"/>
    <lineage>
        <taxon>Eukaryota</taxon>
        <taxon>Fungi</taxon>
        <taxon>Fungi incertae sedis</taxon>
        <taxon>Mucoromycota</taxon>
        <taxon>Mucoromycotina</taxon>
        <taxon>Umbelopsidomycetes</taxon>
        <taxon>Umbelopsidales</taxon>
        <taxon>Umbelopsidaceae</taxon>
        <taxon>Umbelopsis</taxon>
    </lineage>
</organism>
<accession>A0AAD5EBI5</accession>
<evidence type="ECO:0000313" key="3">
    <source>
        <dbReference type="Proteomes" id="UP001206595"/>
    </source>
</evidence>
<feature type="region of interest" description="Disordered" evidence="1">
    <location>
        <begin position="158"/>
        <end position="201"/>
    </location>
</feature>
<reference evidence="2" key="2">
    <citation type="journal article" date="2022" name="Proc. Natl. Acad. Sci. U.S.A.">
        <title>Diploid-dominant life cycles characterize the early evolution of Fungi.</title>
        <authorList>
            <person name="Amses K.R."/>
            <person name="Simmons D.R."/>
            <person name="Longcore J.E."/>
            <person name="Mondo S.J."/>
            <person name="Seto K."/>
            <person name="Jeronimo G.H."/>
            <person name="Bonds A.E."/>
            <person name="Quandt C.A."/>
            <person name="Davis W.J."/>
            <person name="Chang Y."/>
            <person name="Federici B.A."/>
            <person name="Kuo A."/>
            <person name="LaButti K."/>
            <person name="Pangilinan J."/>
            <person name="Andreopoulos W."/>
            <person name="Tritt A."/>
            <person name="Riley R."/>
            <person name="Hundley H."/>
            <person name="Johnson J."/>
            <person name="Lipzen A."/>
            <person name="Barry K."/>
            <person name="Lang B.F."/>
            <person name="Cuomo C.A."/>
            <person name="Buchler N.E."/>
            <person name="Grigoriev I.V."/>
            <person name="Spatafora J.W."/>
            <person name="Stajich J.E."/>
            <person name="James T.Y."/>
        </authorList>
    </citation>
    <scope>NUCLEOTIDE SEQUENCE</scope>
    <source>
        <strain evidence="2">AG</strain>
    </source>
</reference>
<dbReference type="Proteomes" id="UP001206595">
    <property type="component" value="Unassembled WGS sequence"/>
</dbReference>
<keyword evidence="3" id="KW-1185">Reference proteome</keyword>
<protein>
    <submittedName>
        <fullName evidence="2">Uncharacterized protein</fullName>
    </submittedName>
</protein>
<dbReference type="EMBL" id="MU620913">
    <property type="protein sequence ID" value="KAI8580357.1"/>
    <property type="molecule type" value="Genomic_DNA"/>
</dbReference>
<feature type="compositionally biased region" description="Low complexity" evidence="1">
    <location>
        <begin position="174"/>
        <end position="195"/>
    </location>
</feature>
<dbReference type="RefSeq" id="XP_051445361.1">
    <property type="nucleotide sequence ID" value="XM_051588539.1"/>
</dbReference>
<dbReference type="AlphaFoldDB" id="A0AAD5EBI5"/>
<proteinExistence type="predicted"/>